<dbReference type="InterPro" id="IPR038253">
    <property type="entry name" value="SRP68_N_sf"/>
</dbReference>
<dbReference type="GO" id="GO:0005047">
    <property type="term" value="F:signal recognition particle binding"/>
    <property type="evidence" value="ECO:0007669"/>
    <property type="project" value="InterPro"/>
</dbReference>
<dbReference type="PANTHER" id="PTHR12860">
    <property type="entry name" value="SIGNAL RECOGNITION PARTICLE 68 KDA PROTEIN"/>
    <property type="match status" value="1"/>
</dbReference>
<dbReference type="PANTHER" id="PTHR12860:SF0">
    <property type="entry name" value="SIGNAL RECOGNITION PARTICLE SUBUNIT SRP68"/>
    <property type="match status" value="1"/>
</dbReference>
<dbReference type="GO" id="GO:0005730">
    <property type="term" value="C:nucleolus"/>
    <property type="evidence" value="ECO:0007669"/>
    <property type="project" value="UniProtKB-SubCell"/>
</dbReference>
<dbReference type="GO" id="GO:0030942">
    <property type="term" value="F:endoplasmic reticulum signal peptide binding"/>
    <property type="evidence" value="ECO:0007669"/>
    <property type="project" value="InterPro"/>
</dbReference>
<evidence type="ECO:0000256" key="5">
    <source>
        <dbReference type="ARBA" id="ARBA00022490"/>
    </source>
</evidence>
<dbReference type="GO" id="GO:0005783">
    <property type="term" value="C:endoplasmic reticulum"/>
    <property type="evidence" value="ECO:0007669"/>
    <property type="project" value="UniProtKB-SubCell"/>
</dbReference>
<evidence type="ECO:0000256" key="3">
    <source>
        <dbReference type="ARBA" id="ARBA00004604"/>
    </source>
</evidence>
<evidence type="ECO:0000256" key="10">
    <source>
        <dbReference type="ARBA" id="ARBA00023274"/>
    </source>
</evidence>
<evidence type="ECO:0000256" key="9">
    <source>
        <dbReference type="ARBA" id="ARBA00023242"/>
    </source>
</evidence>
<keyword evidence="9" id="KW-0539">Nucleus</keyword>
<dbReference type="GO" id="GO:0005829">
    <property type="term" value="C:cytosol"/>
    <property type="evidence" value="ECO:0007669"/>
    <property type="project" value="UniProtKB-ARBA"/>
</dbReference>
<keyword evidence="7 12" id="KW-0694">RNA-binding</keyword>
<dbReference type="InParanoid" id="C3YE91"/>
<dbReference type="PIRSF" id="PIRSF038995">
    <property type="entry name" value="SRP68"/>
    <property type="match status" value="1"/>
</dbReference>
<gene>
    <name evidence="14" type="ORF">BRAFLDRAFT_120644</name>
</gene>
<keyword evidence="8 12" id="KW-0733">Signal recognition particle</keyword>
<dbReference type="AlphaFoldDB" id="C3YE91"/>
<dbReference type="InterPro" id="IPR026258">
    <property type="entry name" value="SRP68"/>
</dbReference>
<evidence type="ECO:0000313" key="14">
    <source>
        <dbReference type="EMBL" id="EEN61399.1"/>
    </source>
</evidence>
<evidence type="ECO:0000256" key="7">
    <source>
        <dbReference type="ARBA" id="ARBA00022884"/>
    </source>
</evidence>
<evidence type="ECO:0000256" key="11">
    <source>
        <dbReference type="ARBA" id="ARBA00029498"/>
    </source>
</evidence>
<dbReference type="Gene3D" id="1.10.3450.40">
    <property type="entry name" value="Signal recognition particle, SRP68 subunit, RNA-binding domain"/>
    <property type="match status" value="1"/>
</dbReference>
<protein>
    <recommendedName>
        <fullName evidence="11 12">Signal recognition particle subunit SRP68</fullName>
        <shortName evidence="12">SRP68</shortName>
    </recommendedName>
</protein>
<dbReference type="GO" id="GO:0008312">
    <property type="term" value="F:7S RNA binding"/>
    <property type="evidence" value="ECO:0007669"/>
    <property type="project" value="InterPro"/>
</dbReference>
<dbReference type="FunFam" id="1.10.3450.40:FF:000001">
    <property type="entry name" value="Signal recognition particle subunit SRP68"/>
    <property type="match status" value="1"/>
</dbReference>
<keyword evidence="6" id="KW-0256">Endoplasmic reticulum</keyword>
<evidence type="ECO:0000256" key="1">
    <source>
        <dbReference type="ARBA" id="ARBA00004240"/>
    </source>
</evidence>
<evidence type="ECO:0000256" key="8">
    <source>
        <dbReference type="ARBA" id="ARBA00023135"/>
    </source>
</evidence>
<dbReference type="CDD" id="cd15481">
    <property type="entry name" value="SRP68-RBD"/>
    <property type="match status" value="1"/>
</dbReference>
<evidence type="ECO:0000256" key="13">
    <source>
        <dbReference type="SAM" id="MobiDB-lite"/>
    </source>
</evidence>
<name>C3YE91_BRAFL</name>
<dbReference type="EMBL" id="GG666505">
    <property type="protein sequence ID" value="EEN61399.1"/>
    <property type="molecule type" value="Genomic_DNA"/>
</dbReference>
<sequence length="615" mass="69202">MAAEKNQTSGDQNSDVLPQEGTEDEQNKVVLTLEILQTIKDAQQTHGLRHGDYQRYRGYCARRLRRLRKGLHFTCGNRHKFQRKPITEELLSEQRFLLMPLMEAERAWSYAMQLKQEANTEHRKQFHMVSRMKKAAGHAATLARLCDSDKVDARTKLEAQAYSAWMQGSLEFEVQLWEAALNHFNEAKTIYEKLSSALPEDARMVYDLRVEDIKPSIRYCAYNIGDQSAMEDATDEGQVRSTGRLSFKFAEQKGMLGDKLDELVAQTREKQAATISEVTWQGRTVSVKQEQVRLFLLSYQESSTDLQAAPDTNSKLEVYEKLLMDCKDAMQVLRGELREDPSARAAQAEGKTSQLAHLLTYLTYIRNTITIQRNLLMADTVKASLSPVTVMYIRNTITIQRNLLMADTVKASLSPGAAVDGRRAAKPQDLVRLYDIILQNVEELRQLPGIQDDATMAQNLEAQRDACKAYRSFYIAKSYAVSQKWKEAVALYDQALVQGKTALGLYASLPDSADRIAELEGLVAEVHANKSSSHASCILDSPTSPDEQDLTLNDTGANMVTFPPNFQPIPCKPLFFDLALNHVEFPSLQDRLAEQKKGGGIANMVKGWFWGGGNK</sequence>
<dbReference type="GO" id="GO:0005786">
    <property type="term" value="C:signal recognition particle, endoplasmic reticulum targeting"/>
    <property type="evidence" value="ECO:0007669"/>
    <property type="project" value="UniProtKB-KW"/>
</dbReference>
<dbReference type="Pfam" id="PF16969">
    <property type="entry name" value="SRP68"/>
    <property type="match status" value="1"/>
</dbReference>
<keyword evidence="10 12" id="KW-0687">Ribonucleoprotein</keyword>
<dbReference type="InterPro" id="IPR034652">
    <property type="entry name" value="SRP68-RBD"/>
</dbReference>
<comment type="function">
    <text evidence="12">Component of the signal recognition particle (SRP) complex, a ribonucleoprotein complex that mediates the cotranslational targeting of secretory and membrane proteins to the endoplasmic reticulum (ER). The SRP complex interacts with the signal sequence in nascent secretory and membrane proteins and directs them to the membrane of the ER.</text>
</comment>
<proteinExistence type="inferred from homology"/>
<organism>
    <name type="scientific">Branchiostoma floridae</name>
    <name type="common">Florida lancelet</name>
    <name type="synonym">Amphioxus</name>
    <dbReference type="NCBI Taxonomy" id="7739"/>
    <lineage>
        <taxon>Eukaryota</taxon>
        <taxon>Metazoa</taxon>
        <taxon>Chordata</taxon>
        <taxon>Cephalochordata</taxon>
        <taxon>Leptocardii</taxon>
        <taxon>Amphioxiformes</taxon>
        <taxon>Branchiostomatidae</taxon>
        <taxon>Branchiostoma</taxon>
    </lineage>
</organism>
<reference evidence="14" key="1">
    <citation type="journal article" date="2008" name="Nature">
        <title>The amphioxus genome and the evolution of the chordate karyotype.</title>
        <authorList>
            <consortium name="US DOE Joint Genome Institute (JGI-PGF)"/>
            <person name="Putnam N.H."/>
            <person name="Butts T."/>
            <person name="Ferrier D.E.K."/>
            <person name="Furlong R.F."/>
            <person name="Hellsten U."/>
            <person name="Kawashima T."/>
            <person name="Robinson-Rechavi M."/>
            <person name="Shoguchi E."/>
            <person name="Terry A."/>
            <person name="Yu J.-K."/>
            <person name="Benito-Gutierrez E.L."/>
            <person name="Dubchak I."/>
            <person name="Garcia-Fernandez J."/>
            <person name="Gibson-Brown J.J."/>
            <person name="Grigoriev I.V."/>
            <person name="Horton A.C."/>
            <person name="de Jong P.J."/>
            <person name="Jurka J."/>
            <person name="Kapitonov V.V."/>
            <person name="Kohara Y."/>
            <person name="Kuroki Y."/>
            <person name="Lindquist E."/>
            <person name="Lucas S."/>
            <person name="Osoegawa K."/>
            <person name="Pennacchio L.A."/>
            <person name="Salamov A.A."/>
            <person name="Satou Y."/>
            <person name="Sauka-Spengler T."/>
            <person name="Schmutz J."/>
            <person name="Shin-I T."/>
            <person name="Toyoda A."/>
            <person name="Bronner-Fraser M."/>
            <person name="Fujiyama A."/>
            <person name="Holland L.Z."/>
            <person name="Holland P.W.H."/>
            <person name="Satoh N."/>
            <person name="Rokhsar D.S."/>
        </authorList>
    </citation>
    <scope>NUCLEOTIDE SEQUENCE [LARGE SCALE GENOMIC DNA]</scope>
    <source>
        <strain evidence="14">S238N-H82</strain>
        <tissue evidence="14">Testes</tissue>
    </source>
</reference>
<feature type="compositionally biased region" description="Polar residues" evidence="13">
    <location>
        <begin position="1"/>
        <end position="16"/>
    </location>
</feature>
<accession>C3YE91</accession>
<dbReference type="eggNOG" id="KOG2460">
    <property type="taxonomic scope" value="Eukaryota"/>
</dbReference>
<feature type="region of interest" description="Disordered" evidence="13">
    <location>
        <begin position="1"/>
        <end position="23"/>
    </location>
</feature>
<evidence type="ECO:0000256" key="6">
    <source>
        <dbReference type="ARBA" id="ARBA00022824"/>
    </source>
</evidence>
<dbReference type="STRING" id="7739.C3YE91"/>
<keyword evidence="5 12" id="KW-0963">Cytoplasm</keyword>
<comment type="subcellular location">
    <subcellularLocation>
        <location evidence="2 12">Cytoplasm</location>
    </subcellularLocation>
    <subcellularLocation>
        <location evidence="1">Endoplasmic reticulum</location>
    </subcellularLocation>
    <subcellularLocation>
        <location evidence="3">Nucleus</location>
        <location evidence="3">Nucleolus</location>
    </subcellularLocation>
</comment>
<evidence type="ECO:0000256" key="12">
    <source>
        <dbReference type="PIRNR" id="PIRNR038995"/>
    </source>
</evidence>
<comment type="similarity">
    <text evidence="4 12">Belongs to the SRP68 family.</text>
</comment>
<evidence type="ECO:0000256" key="4">
    <source>
        <dbReference type="ARBA" id="ARBA00009352"/>
    </source>
</evidence>
<dbReference type="GO" id="GO:0006614">
    <property type="term" value="P:SRP-dependent cotranslational protein targeting to membrane"/>
    <property type="evidence" value="ECO:0007669"/>
    <property type="project" value="InterPro"/>
</dbReference>
<evidence type="ECO:0000256" key="2">
    <source>
        <dbReference type="ARBA" id="ARBA00004496"/>
    </source>
</evidence>